<dbReference type="InParanoid" id="A0A067PN68"/>
<proteinExistence type="predicted"/>
<keyword evidence="3" id="KW-1185">Reference proteome</keyword>
<protein>
    <submittedName>
        <fullName evidence="2">Uncharacterized protein</fullName>
    </submittedName>
</protein>
<feature type="region of interest" description="Disordered" evidence="1">
    <location>
        <begin position="1"/>
        <end position="24"/>
    </location>
</feature>
<accession>A0A067PN68</accession>
<dbReference type="AlphaFoldDB" id="A0A067PN68"/>
<gene>
    <name evidence="2" type="ORF">JAAARDRAFT_59145</name>
</gene>
<organism evidence="2 3">
    <name type="scientific">Jaapia argillacea MUCL 33604</name>
    <dbReference type="NCBI Taxonomy" id="933084"/>
    <lineage>
        <taxon>Eukaryota</taxon>
        <taxon>Fungi</taxon>
        <taxon>Dikarya</taxon>
        <taxon>Basidiomycota</taxon>
        <taxon>Agaricomycotina</taxon>
        <taxon>Agaricomycetes</taxon>
        <taxon>Agaricomycetidae</taxon>
        <taxon>Jaapiales</taxon>
        <taxon>Jaapiaceae</taxon>
        <taxon>Jaapia</taxon>
    </lineage>
</organism>
<evidence type="ECO:0000313" key="3">
    <source>
        <dbReference type="Proteomes" id="UP000027265"/>
    </source>
</evidence>
<name>A0A067PN68_9AGAM</name>
<sequence>MASVTSPSLSPLTSVHSTPAPALPTKFSEDYFRDLTFRDCLGLQLPPSAPAGSLRCWILTAEESVVSELPTVGSDEVVPHSDDLQAIMRQYDAEWNAGKRFVSLQLVYDGKSIFR</sequence>
<dbReference type="EMBL" id="KL197722">
    <property type="protein sequence ID" value="KDQ56234.1"/>
    <property type="molecule type" value="Genomic_DNA"/>
</dbReference>
<dbReference type="Proteomes" id="UP000027265">
    <property type="component" value="Unassembled WGS sequence"/>
</dbReference>
<dbReference type="STRING" id="933084.A0A067PN68"/>
<evidence type="ECO:0000256" key="1">
    <source>
        <dbReference type="SAM" id="MobiDB-lite"/>
    </source>
</evidence>
<dbReference type="HOGENOM" id="CLU_2109386_0_0_1"/>
<reference evidence="3" key="1">
    <citation type="journal article" date="2014" name="Proc. Natl. Acad. Sci. U.S.A.">
        <title>Extensive sampling of basidiomycete genomes demonstrates inadequacy of the white-rot/brown-rot paradigm for wood decay fungi.</title>
        <authorList>
            <person name="Riley R."/>
            <person name="Salamov A.A."/>
            <person name="Brown D.W."/>
            <person name="Nagy L.G."/>
            <person name="Floudas D."/>
            <person name="Held B.W."/>
            <person name="Levasseur A."/>
            <person name="Lombard V."/>
            <person name="Morin E."/>
            <person name="Otillar R."/>
            <person name="Lindquist E.A."/>
            <person name="Sun H."/>
            <person name="LaButti K.M."/>
            <person name="Schmutz J."/>
            <person name="Jabbour D."/>
            <person name="Luo H."/>
            <person name="Baker S.E."/>
            <person name="Pisabarro A.G."/>
            <person name="Walton J.D."/>
            <person name="Blanchette R.A."/>
            <person name="Henrissat B."/>
            <person name="Martin F."/>
            <person name="Cullen D."/>
            <person name="Hibbett D.S."/>
            <person name="Grigoriev I.V."/>
        </authorList>
    </citation>
    <scope>NUCLEOTIDE SEQUENCE [LARGE SCALE GENOMIC DNA]</scope>
    <source>
        <strain evidence="3">MUCL 33604</strain>
    </source>
</reference>
<feature type="compositionally biased region" description="Low complexity" evidence="1">
    <location>
        <begin position="1"/>
        <end position="19"/>
    </location>
</feature>
<evidence type="ECO:0000313" key="2">
    <source>
        <dbReference type="EMBL" id="KDQ56234.1"/>
    </source>
</evidence>